<dbReference type="OrthoDB" id="1955334at2"/>
<evidence type="ECO:0000313" key="2">
    <source>
        <dbReference type="Proteomes" id="UP000247978"/>
    </source>
</evidence>
<dbReference type="RefSeq" id="WP_110397122.1">
    <property type="nucleotide sequence ID" value="NZ_JADIJL010000020.1"/>
</dbReference>
<protein>
    <submittedName>
        <fullName evidence="1">Uncharacterized protein</fullName>
    </submittedName>
</protein>
<name>A0A2V3VLA4_9BACI</name>
<organism evidence="1 2">
    <name type="scientific">Pseudogracilibacillus auburnensis</name>
    <dbReference type="NCBI Taxonomy" id="1494959"/>
    <lineage>
        <taxon>Bacteria</taxon>
        <taxon>Bacillati</taxon>
        <taxon>Bacillota</taxon>
        <taxon>Bacilli</taxon>
        <taxon>Bacillales</taxon>
        <taxon>Bacillaceae</taxon>
        <taxon>Pseudogracilibacillus</taxon>
    </lineage>
</organism>
<reference evidence="1 2" key="1">
    <citation type="submission" date="2018-05" db="EMBL/GenBank/DDBJ databases">
        <title>Genomic Encyclopedia of Type Strains, Phase IV (KMG-IV): sequencing the most valuable type-strain genomes for metagenomic binning, comparative biology and taxonomic classification.</title>
        <authorList>
            <person name="Goeker M."/>
        </authorList>
    </citation>
    <scope>NUCLEOTIDE SEQUENCE [LARGE SCALE GENOMIC DNA]</scope>
    <source>
        <strain evidence="1 2">DSM 28556</strain>
    </source>
</reference>
<dbReference type="AlphaFoldDB" id="A0A2V3VLA4"/>
<gene>
    <name evidence="1" type="ORF">DFR56_1196</name>
</gene>
<proteinExistence type="predicted"/>
<keyword evidence="2" id="KW-1185">Reference proteome</keyword>
<comment type="caution">
    <text evidence="1">The sequence shown here is derived from an EMBL/GenBank/DDBJ whole genome shotgun (WGS) entry which is preliminary data.</text>
</comment>
<dbReference type="Proteomes" id="UP000247978">
    <property type="component" value="Unassembled WGS sequence"/>
</dbReference>
<evidence type="ECO:0000313" key="1">
    <source>
        <dbReference type="EMBL" id="PXW82320.1"/>
    </source>
</evidence>
<sequence>MKVINMFRAFTMESVNGYNLLSDTHKNMFDETYKKHLSSMDLVERRRYSENNVIKIEAEISVLRVYFNHGESFIYMHDHKWVKIP</sequence>
<dbReference type="EMBL" id="QJJQ01000019">
    <property type="protein sequence ID" value="PXW82320.1"/>
    <property type="molecule type" value="Genomic_DNA"/>
</dbReference>
<accession>A0A2V3VLA4</accession>